<evidence type="ECO:0000256" key="1">
    <source>
        <dbReference type="SAM" id="SignalP"/>
    </source>
</evidence>
<gene>
    <name evidence="3" type="ORF">M0R45_000355</name>
</gene>
<dbReference type="InterPro" id="IPR015943">
    <property type="entry name" value="WD40/YVTN_repeat-like_dom_sf"/>
</dbReference>
<feature type="chain" id="PRO_5043923627" description="RSE1/DDB1/CPSF1 C-terminal domain-containing protein" evidence="1">
    <location>
        <begin position="19"/>
        <end position="131"/>
    </location>
</feature>
<dbReference type="GO" id="GO:0005634">
    <property type="term" value="C:nucleus"/>
    <property type="evidence" value="ECO:0007669"/>
    <property type="project" value="InterPro"/>
</dbReference>
<evidence type="ECO:0000259" key="2">
    <source>
        <dbReference type="Pfam" id="PF03178"/>
    </source>
</evidence>
<dbReference type="Proteomes" id="UP001457282">
    <property type="component" value="Unassembled WGS sequence"/>
</dbReference>
<proteinExistence type="predicted"/>
<dbReference type="InterPro" id="IPR004871">
    <property type="entry name" value="RSE1/DDB1/CPSF1_C"/>
</dbReference>
<dbReference type="PANTHER" id="PTHR10644">
    <property type="entry name" value="DNA REPAIR/RNA PROCESSING CPSF FAMILY"/>
    <property type="match status" value="1"/>
</dbReference>
<dbReference type="InterPro" id="IPR050358">
    <property type="entry name" value="RSE1/DDB1/CFT1"/>
</dbReference>
<protein>
    <recommendedName>
        <fullName evidence="2">RSE1/DDB1/CPSF1 C-terminal domain-containing protein</fullName>
    </recommendedName>
</protein>
<keyword evidence="1" id="KW-0732">Signal</keyword>
<feature type="domain" description="RSE1/DDB1/CPSF1 C-terminal" evidence="2">
    <location>
        <begin position="16"/>
        <end position="87"/>
    </location>
</feature>
<dbReference type="GO" id="GO:0003676">
    <property type="term" value="F:nucleic acid binding"/>
    <property type="evidence" value="ECO:0007669"/>
    <property type="project" value="InterPro"/>
</dbReference>
<organism evidence="3 4">
    <name type="scientific">Rubus argutus</name>
    <name type="common">Southern blackberry</name>
    <dbReference type="NCBI Taxonomy" id="59490"/>
    <lineage>
        <taxon>Eukaryota</taxon>
        <taxon>Viridiplantae</taxon>
        <taxon>Streptophyta</taxon>
        <taxon>Embryophyta</taxon>
        <taxon>Tracheophyta</taxon>
        <taxon>Spermatophyta</taxon>
        <taxon>Magnoliopsida</taxon>
        <taxon>eudicotyledons</taxon>
        <taxon>Gunneridae</taxon>
        <taxon>Pentapetalae</taxon>
        <taxon>rosids</taxon>
        <taxon>fabids</taxon>
        <taxon>Rosales</taxon>
        <taxon>Rosaceae</taxon>
        <taxon>Rosoideae</taxon>
        <taxon>Rosoideae incertae sedis</taxon>
        <taxon>Rubus</taxon>
    </lineage>
</organism>
<evidence type="ECO:0000313" key="4">
    <source>
        <dbReference type="Proteomes" id="UP001457282"/>
    </source>
</evidence>
<sequence length="131" mass="14976">MMTFTLVLKFFTTSSVFTVRKNSEDATDEELGRLEVVGEYHLGEFIDRFWHGSVVMRLPDSYVGQIPTVIFGTVNGVIGVICLTSSRTLCLSREASDKLEASDKGCWRTKPRAMEWRLEKLCKRVELTRLH</sequence>
<comment type="caution">
    <text evidence="3">The sequence shown here is derived from an EMBL/GenBank/DDBJ whole genome shotgun (WGS) entry which is preliminary data.</text>
</comment>
<dbReference type="Gene3D" id="2.130.10.10">
    <property type="entry name" value="YVTN repeat-like/Quinoprotein amine dehydrogenase"/>
    <property type="match status" value="1"/>
</dbReference>
<accession>A0AAW1VM06</accession>
<feature type="signal peptide" evidence="1">
    <location>
        <begin position="1"/>
        <end position="18"/>
    </location>
</feature>
<dbReference type="EMBL" id="JBEDUW010000166">
    <property type="protein sequence ID" value="KAK9905243.1"/>
    <property type="molecule type" value="Genomic_DNA"/>
</dbReference>
<dbReference type="Pfam" id="PF03178">
    <property type="entry name" value="CPSF_A"/>
    <property type="match status" value="1"/>
</dbReference>
<reference evidence="3 4" key="1">
    <citation type="journal article" date="2023" name="G3 (Bethesda)">
        <title>A chromosome-length genome assembly and annotation of blackberry (Rubus argutus, cv. 'Hillquist').</title>
        <authorList>
            <person name="Bruna T."/>
            <person name="Aryal R."/>
            <person name="Dudchenko O."/>
            <person name="Sargent D.J."/>
            <person name="Mead D."/>
            <person name="Buti M."/>
            <person name="Cavallini A."/>
            <person name="Hytonen T."/>
            <person name="Andres J."/>
            <person name="Pham M."/>
            <person name="Weisz D."/>
            <person name="Mascagni F."/>
            <person name="Usai G."/>
            <person name="Natali L."/>
            <person name="Bassil N."/>
            <person name="Fernandez G.E."/>
            <person name="Lomsadze A."/>
            <person name="Armour M."/>
            <person name="Olukolu B."/>
            <person name="Poorten T."/>
            <person name="Britton C."/>
            <person name="Davik J."/>
            <person name="Ashrafi H."/>
            <person name="Aiden E.L."/>
            <person name="Borodovsky M."/>
            <person name="Worthington M."/>
        </authorList>
    </citation>
    <scope>NUCLEOTIDE SEQUENCE [LARGE SCALE GENOMIC DNA]</scope>
    <source>
        <strain evidence="3">PI 553951</strain>
    </source>
</reference>
<keyword evidence="4" id="KW-1185">Reference proteome</keyword>
<name>A0AAW1VM06_RUBAR</name>
<evidence type="ECO:0000313" key="3">
    <source>
        <dbReference type="EMBL" id="KAK9905243.1"/>
    </source>
</evidence>
<dbReference type="AlphaFoldDB" id="A0AAW1VM06"/>